<sequence>MATWSLVMMELATVAHLIRARFTPPVTDRPQHRAVTSARTPGRAMTKARTLQFEFETPVSRLATIDGRTRCVPEDVFRRLQETNDRFQIPFPSNDVFLAAGPGPFRVPLADAAVLDGLIKGTPLSIADTLALFRTPNDGRPNKNL</sequence>
<dbReference type="Proteomes" id="UP000198211">
    <property type="component" value="Unassembled WGS sequence"/>
</dbReference>
<gene>
    <name evidence="2" type="ORF">PHMEG_00034252</name>
</gene>
<evidence type="ECO:0000256" key="1">
    <source>
        <dbReference type="SAM" id="SignalP"/>
    </source>
</evidence>
<comment type="caution">
    <text evidence="2">The sequence shown here is derived from an EMBL/GenBank/DDBJ whole genome shotgun (WGS) entry which is preliminary data.</text>
</comment>
<proteinExistence type="predicted"/>
<feature type="chain" id="PRO_5012104120" evidence="1">
    <location>
        <begin position="21"/>
        <end position="145"/>
    </location>
</feature>
<evidence type="ECO:0000313" key="2">
    <source>
        <dbReference type="EMBL" id="OWY95681.1"/>
    </source>
</evidence>
<dbReference type="AlphaFoldDB" id="A0A225URX7"/>
<name>A0A225URX7_9STRA</name>
<evidence type="ECO:0000313" key="3">
    <source>
        <dbReference type="Proteomes" id="UP000198211"/>
    </source>
</evidence>
<reference evidence="3" key="1">
    <citation type="submission" date="2017-03" db="EMBL/GenBank/DDBJ databases">
        <title>Phytopthora megakarya and P. palmivora, two closely related causual agents of cacao black pod achieved similar genome size and gene model numbers by different mechanisms.</title>
        <authorList>
            <person name="Ali S."/>
            <person name="Shao J."/>
            <person name="Larry D.J."/>
            <person name="Kronmiller B."/>
            <person name="Shen D."/>
            <person name="Strem M.D."/>
            <person name="Melnick R.L."/>
            <person name="Guiltinan M.J."/>
            <person name="Tyler B.M."/>
            <person name="Meinhardt L.W."/>
            <person name="Bailey B.A."/>
        </authorList>
    </citation>
    <scope>NUCLEOTIDE SEQUENCE [LARGE SCALE GENOMIC DNA]</scope>
    <source>
        <strain evidence="3">zdho120</strain>
    </source>
</reference>
<feature type="signal peptide" evidence="1">
    <location>
        <begin position="1"/>
        <end position="20"/>
    </location>
</feature>
<organism evidence="2 3">
    <name type="scientific">Phytophthora megakarya</name>
    <dbReference type="NCBI Taxonomy" id="4795"/>
    <lineage>
        <taxon>Eukaryota</taxon>
        <taxon>Sar</taxon>
        <taxon>Stramenopiles</taxon>
        <taxon>Oomycota</taxon>
        <taxon>Peronosporomycetes</taxon>
        <taxon>Peronosporales</taxon>
        <taxon>Peronosporaceae</taxon>
        <taxon>Phytophthora</taxon>
    </lineage>
</organism>
<protein>
    <submittedName>
        <fullName evidence="2">Uncharacterized protein</fullName>
    </submittedName>
</protein>
<keyword evidence="3" id="KW-1185">Reference proteome</keyword>
<accession>A0A225URX7</accession>
<keyword evidence="1" id="KW-0732">Signal</keyword>
<dbReference type="EMBL" id="NBNE01012619">
    <property type="protein sequence ID" value="OWY95681.1"/>
    <property type="molecule type" value="Genomic_DNA"/>
</dbReference>